<name>A0A2U3KPW6_9FIRM</name>
<sequence>MNNAIEIQNLCKSFKDFSLNNISFSLPMGYIMGFVGQNGAGKTTTIQLILNMINRDSGKIKIFGLDNVQDEQRIKQDIAVVFDDIYFVDSWKVREVETAIKGFYSNWSSKLFDQYISSFHLPMEKKVKELSRGMKMKLMLAVAMSHEAKLLIFDEPTSGLDPVARDELLGILSKYIADGQKSILFSTHITSDLEKIADYITLIDHGNIFYSGTKDDLLESFCIVRGGPHDLTDELKKNIIGLTTNIAGFAGLLPTSKIKNLAPEIVTETPSIDEILISISKGEGNHE</sequence>
<dbReference type="SMART" id="SM00382">
    <property type="entry name" value="AAA"/>
    <property type="match status" value="1"/>
</dbReference>
<dbReference type="CDD" id="cd03230">
    <property type="entry name" value="ABC_DR_subfamily_A"/>
    <property type="match status" value="1"/>
</dbReference>
<dbReference type="PANTHER" id="PTHR42939">
    <property type="entry name" value="ABC TRANSPORTER ATP-BINDING PROTEIN ALBC-RELATED"/>
    <property type="match status" value="1"/>
</dbReference>
<organism evidence="5 6">
    <name type="scientific">Candidatus Desulfosporosinus infrequens</name>
    <dbReference type="NCBI Taxonomy" id="2043169"/>
    <lineage>
        <taxon>Bacteria</taxon>
        <taxon>Bacillati</taxon>
        <taxon>Bacillota</taxon>
        <taxon>Clostridia</taxon>
        <taxon>Eubacteriales</taxon>
        <taxon>Desulfitobacteriaceae</taxon>
        <taxon>Desulfosporosinus</taxon>
    </lineage>
</organism>
<dbReference type="Proteomes" id="UP000238916">
    <property type="component" value="Unassembled WGS sequence"/>
</dbReference>
<dbReference type="InterPro" id="IPR003593">
    <property type="entry name" value="AAA+_ATPase"/>
</dbReference>
<dbReference type="Gene3D" id="3.40.50.300">
    <property type="entry name" value="P-loop containing nucleotide triphosphate hydrolases"/>
    <property type="match status" value="1"/>
</dbReference>
<keyword evidence="3" id="KW-0067">ATP-binding</keyword>
<gene>
    <name evidence="5" type="ORF">SBF1_2560005</name>
</gene>
<dbReference type="InterPro" id="IPR027417">
    <property type="entry name" value="P-loop_NTPase"/>
</dbReference>
<dbReference type="InterPro" id="IPR051782">
    <property type="entry name" value="ABC_Transporter_VariousFunc"/>
</dbReference>
<evidence type="ECO:0000256" key="2">
    <source>
        <dbReference type="ARBA" id="ARBA00022741"/>
    </source>
</evidence>
<keyword evidence="1" id="KW-0813">Transport</keyword>
<proteinExistence type="predicted"/>
<dbReference type="SUPFAM" id="SSF52540">
    <property type="entry name" value="P-loop containing nucleoside triphosphate hydrolases"/>
    <property type="match status" value="1"/>
</dbReference>
<dbReference type="EMBL" id="OMOF01000175">
    <property type="protein sequence ID" value="SPF41731.1"/>
    <property type="molecule type" value="Genomic_DNA"/>
</dbReference>
<dbReference type="PROSITE" id="PS50893">
    <property type="entry name" value="ABC_TRANSPORTER_2"/>
    <property type="match status" value="1"/>
</dbReference>
<protein>
    <submittedName>
        <fullName evidence="5">ABC-type multidrug transport system, ATPase component</fullName>
    </submittedName>
</protein>
<evidence type="ECO:0000313" key="5">
    <source>
        <dbReference type="EMBL" id="SPF41731.1"/>
    </source>
</evidence>
<dbReference type="PANTHER" id="PTHR42939:SF3">
    <property type="entry name" value="ABC TRANSPORTER ATP-BINDING COMPONENT"/>
    <property type="match status" value="1"/>
</dbReference>
<feature type="domain" description="ABC transporter" evidence="4">
    <location>
        <begin position="5"/>
        <end position="230"/>
    </location>
</feature>
<accession>A0A2U3KPW6</accession>
<reference evidence="6" key="1">
    <citation type="submission" date="2018-02" db="EMBL/GenBank/DDBJ databases">
        <authorList>
            <person name="Hausmann B."/>
        </authorList>
    </citation>
    <scope>NUCLEOTIDE SEQUENCE [LARGE SCALE GENOMIC DNA]</scope>
    <source>
        <strain evidence="6">Peat soil MAG SbF1</strain>
    </source>
</reference>
<dbReference type="OrthoDB" id="9804819at2"/>
<evidence type="ECO:0000256" key="3">
    <source>
        <dbReference type="ARBA" id="ARBA00022840"/>
    </source>
</evidence>
<keyword evidence="2" id="KW-0547">Nucleotide-binding</keyword>
<evidence type="ECO:0000313" key="6">
    <source>
        <dbReference type="Proteomes" id="UP000238916"/>
    </source>
</evidence>
<dbReference type="Pfam" id="PF00005">
    <property type="entry name" value="ABC_tran"/>
    <property type="match status" value="1"/>
</dbReference>
<evidence type="ECO:0000256" key="1">
    <source>
        <dbReference type="ARBA" id="ARBA00022448"/>
    </source>
</evidence>
<evidence type="ECO:0000259" key="4">
    <source>
        <dbReference type="PROSITE" id="PS50893"/>
    </source>
</evidence>
<dbReference type="GO" id="GO:0005524">
    <property type="term" value="F:ATP binding"/>
    <property type="evidence" value="ECO:0007669"/>
    <property type="project" value="UniProtKB-KW"/>
</dbReference>
<dbReference type="GO" id="GO:0016887">
    <property type="term" value="F:ATP hydrolysis activity"/>
    <property type="evidence" value="ECO:0007669"/>
    <property type="project" value="InterPro"/>
</dbReference>
<dbReference type="InterPro" id="IPR003439">
    <property type="entry name" value="ABC_transporter-like_ATP-bd"/>
</dbReference>
<dbReference type="AlphaFoldDB" id="A0A2U3KPW6"/>